<feature type="compositionally biased region" description="Basic and acidic residues" evidence="5">
    <location>
        <begin position="168"/>
        <end position="186"/>
    </location>
</feature>
<keyword evidence="2" id="KW-0333">Golgi apparatus</keyword>
<protein>
    <submittedName>
        <fullName evidence="8">Golgin candidate 5</fullName>
    </submittedName>
</protein>
<feature type="compositionally biased region" description="Basic and acidic residues" evidence="5">
    <location>
        <begin position="216"/>
        <end position="241"/>
    </location>
</feature>
<dbReference type="Proteomes" id="UP000504610">
    <property type="component" value="Chromosome 7"/>
</dbReference>
<keyword evidence="3 4" id="KW-0175">Coiled coil</keyword>
<dbReference type="Pfam" id="PF12325">
    <property type="entry name" value="TMF_TATA_bd"/>
    <property type="match status" value="1"/>
</dbReference>
<feature type="coiled-coil region" evidence="4">
    <location>
        <begin position="332"/>
        <end position="417"/>
    </location>
</feature>
<dbReference type="GO" id="GO:0005794">
    <property type="term" value="C:Golgi apparatus"/>
    <property type="evidence" value="ECO:0007669"/>
    <property type="project" value="UniProtKB-SubCell"/>
</dbReference>
<feature type="region of interest" description="Disordered" evidence="5">
    <location>
        <begin position="769"/>
        <end position="790"/>
    </location>
</feature>
<evidence type="ECO:0000256" key="1">
    <source>
        <dbReference type="ARBA" id="ARBA00004555"/>
    </source>
</evidence>
<dbReference type="InterPro" id="IPR022092">
    <property type="entry name" value="TMF_DNA-bd"/>
</dbReference>
<feature type="coiled-coil region" evidence="4">
    <location>
        <begin position="913"/>
        <end position="940"/>
    </location>
</feature>
<evidence type="ECO:0000259" key="6">
    <source>
        <dbReference type="Pfam" id="PF12325"/>
    </source>
</evidence>
<gene>
    <name evidence="8" type="primary">LOC108817135</name>
</gene>
<feature type="region of interest" description="Disordered" evidence="5">
    <location>
        <begin position="37"/>
        <end position="289"/>
    </location>
</feature>
<organism evidence="7 8">
    <name type="scientific">Raphanus sativus</name>
    <name type="common">Radish</name>
    <name type="synonym">Raphanus raphanistrum var. sativus</name>
    <dbReference type="NCBI Taxonomy" id="3726"/>
    <lineage>
        <taxon>Eukaryota</taxon>
        <taxon>Viridiplantae</taxon>
        <taxon>Streptophyta</taxon>
        <taxon>Embryophyta</taxon>
        <taxon>Tracheophyta</taxon>
        <taxon>Spermatophyta</taxon>
        <taxon>Magnoliopsida</taxon>
        <taxon>eudicotyledons</taxon>
        <taxon>Gunneridae</taxon>
        <taxon>Pentapetalae</taxon>
        <taxon>rosids</taxon>
        <taxon>malvids</taxon>
        <taxon>Brassicales</taxon>
        <taxon>Brassicaceae</taxon>
        <taxon>Brassiceae</taxon>
        <taxon>Raphanus</taxon>
    </lineage>
</organism>
<feature type="compositionally biased region" description="Acidic residues" evidence="5">
    <location>
        <begin position="187"/>
        <end position="201"/>
    </location>
</feature>
<feature type="compositionally biased region" description="Polar residues" evidence="5">
    <location>
        <begin position="311"/>
        <end position="324"/>
    </location>
</feature>
<evidence type="ECO:0000256" key="2">
    <source>
        <dbReference type="ARBA" id="ARBA00023034"/>
    </source>
</evidence>
<dbReference type="AlphaFoldDB" id="A0A6J0KCM7"/>
<sequence>MAWFSGKVSLGGFPDLTGAVNKFQESVKNIEKNFDNALGFDDKSESTGEASSMWPPAVDTKSLFDPVMSFMGNNSDEKLDTLEDSASSENPPQTEEEEKEGGGSGEVDTEKEGGSVEANKETNVTTEAEVAETVVLDPKDGEPESQMALQDSSGYSAQHPGDTSSLEPDEKHESRESQPEPPKSEEGGSEAEEAVPEEDAGTNEASVGNSDAVFDGPREIADTDETKNEQESQSENLEKRTSSVNVEVSPDTDDLNRIEPSDAQLSLINESAGSPDESSVLKRSSSDEISERIVELVSRELDSRLDGSEVVESQRSSSATNASDSVDVVMELEKTKKEMKMLENALQGAARQAQAKADEIAKLMHENEQLKSATEDLKRKSNEAEVESLREEYHQRVATLERKVYALTKERDTLRREQNKKSDAAALLKEKDEIINQVMAEGEELSKKQAAQEGQIRKLRAQIREVDEEKKGLITKLQSEENKVESIKRDKTATEKLLQETIEKHQAELASQKEYYSNALAAAKEAQALAEERTNNEARVELENRLKEAGERESMLVQALEELRQTLSKKEQQGVFREDMFRREIEDLQRRYQASERRCEELITQVPESTRPLLRQIEAMQETTARRAEAWSAVERTLNARLQEAETKAATAEERERSVNERLSQTLSRINVLEAQLSCLRAEQSQLSKSLEKERQRAAENRQEYLAAKEEADTLGGRANQLEVEIMELRRKHKQELQELLIHNELIQKDLEREKATRLDLERTARINSSTASEQLPISRQNSTYENGGLQRKLSSASSLGSMEESYFLQASLDSSDRSSEKRSMPEATMSPYYMKSITPSAYEATLRQKEGELASYMSRLASMESIRDSLAEELVKMTAECEKLRGEADRVPGIKAELEALRQRHAAALELMGERDEELEELRADIVDLKEMYKEQVNMLVNKIQ</sequence>
<evidence type="ECO:0000256" key="4">
    <source>
        <dbReference type="SAM" id="Coils"/>
    </source>
</evidence>
<feature type="compositionally biased region" description="Basic and acidic residues" evidence="5">
    <location>
        <begin position="37"/>
        <end position="46"/>
    </location>
</feature>
<dbReference type="KEGG" id="rsz:108817135"/>
<accession>A0A6J0KCM7</accession>
<evidence type="ECO:0000256" key="5">
    <source>
        <dbReference type="SAM" id="MobiDB-lite"/>
    </source>
</evidence>
<feature type="coiled-coil region" evidence="4">
    <location>
        <begin position="861"/>
        <end position="888"/>
    </location>
</feature>
<feature type="compositionally biased region" description="Polar residues" evidence="5">
    <location>
        <begin position="147"/>
        <end position="166"/>
    </location>
</feature>
<feature type="coiled-coil region" evidence="4">
    <location>
        <begin position="553"/>
        <end position="605"/>
    </location>
</feature>
<dbReference type="PANTHER" id="PTHR47347:SF2">
    <property type="entry name" value="GOLGIN CANDIDATE 5"/>
    <property type="match status" value="1"/>
</dbReference>
<dbReference type="InterPro" id="IPR022091">
    <property type="entry name" value="TMF_TATA-bd"/>
</dbReference>
<reference evidence="8" key="2">
    <citation type="submission" date="2025-08" db="UniProtKB">
        <authorList>
            <consortium name="RefSeq"/>
        </authorList>
    </citation>
    <scope>IDENTIFICATION</scope>
    <source>
        <tissue evidence="8">Leaf</tissue>
    </source>
</reference>
<feature type="compositionally biased region" description="Low complexity" evidence="5">
    <location>
        <begin position="121"/>
        <end position="135"/>
    </location>
</feature>
<dbReference type="OrthoDB" id="74178at2759"/>
<evidence type="ECO:0000313" key="8">
    <source>
        <dbReference type="RefSeq" id="XP_018445246.1"/>
    </source>
</evidence>
<comment type="subcellular location">
    <subcellularLocation>
        <location evidence="1">Golgi apparatus</location>
    </subcellularLocation>
</comment>
<name>A0A6J0KCM7_RAPSA</name>
<feature type="domain" description="TATA element modulatory factor 1 TATA binding" evidence="6">
    <location>
        <begin position="841"/>
        <end position="941"/>
    </location>
</feature>
<dbReference type="PANTHER" id="PTHR47347">
    <property type="entry name" value="GOLGIN CANDIDATE 5"/>
    <property type="match status" value="1"/>
</dbReference>
<feature type="compositionally biased region" description="Polar residues" evidence="5">
    <location>
        <begin position="84"/>
        <end position="93"/>
    </location>
</feature>
<feature type="region of interest" description="Disordered" evidence="5">
    <location>
        <begin position="301"/>
        <end position="324"/>
    </location>
</feature>
<reference evidence="7" key="1">
    <citation type="journal article" date="2019" name="Database">
        <title>The radish genome database (RadishGD): an integrated information resource for radish genomics.</title>
        <authorList>
            <person name="Yu H.J."/>
            <person name="Baek S."/>
            <person name="Lee Y.J."/>
            <person name="Cho A."/>
            <person name="Mun J.H."/>
        </authorList>
    </citation>
    <scope>NUCLEOTIDE SEQUENCE [LARGE SCALE GENOMIC DNA]</scope>
    <source>
        <strain evidence="7">cv. WK10039</strain>
    </source>
</reference>
<dbReference type="GeneID" id="108817135"/>
<dbReference type="RefSeq" id="XP_018445246.1">
    <property type="nucleotide sequence ID" value="XM_018589744.2"/>
</dbReference>
<proteinExistence type="predicted"/>
<feature type="coiled-coil region" evidence="4">
    <location>
        <begin position="635"/>
        <end position="764"/>
    </location>
</feature>
<keyword evidence="7" id="KW-1185">Reference proteome</keyword>
<feature type="compositionally biased region" description="Polar residues" evidence="5">
    <location>
        <begin position="769"/>
        <end position="786"/>
    </location>
</feature>
<feature type="compositionally biased region" description="Basic and acidic residues" evidence="5">
    <location>
        <begin position="108"/>
        <end position="120"/>
    </location>
</feature>
<dbReference type="Pfam" id="PF12329">
    <property type="entry name" value="TMF_DNA_bd"/>
    <property type="match status" value="1"/>
</dbReference>
<evidence type="ECO:0000256" key="3">
    <source>
        <dbReference type="ARBA" id="ARBA00023054"/>
    </source>
</evidence>
<feature type="coiled-coil region" evidence="4">
    <location>
        <begin position="449"/>
        <end position="497"/>
    </location>
</feature>
<feature type="compositionally biased region" description="Polar residues" evidence="5">
    <location>
        <begin position="263"/>
        <end position="272"/>
    </location>
</feature>
<evidence type="ECO:0000313" key="7">
    <source>
        <dbReference type="Proteomes" id="UP000504610"/>
    </source>
</evidence>